<reference evidence="1" key="1">
    <citation type="submission" date="2019-02" db="EMBL/GenBank/DDBJ databases">
        <authorList>
            <person name="Gruber-Vodicka R. H."/>
            <person name="Seah K. B. B."/>
        </authorList>
    </citation>
    <scope>NUCLEOTIDE SEQUENCE</scope>
    <source>
        <strain evidence="1">BECK_M6</strain>
    </source>
</reference>
<dbReference type="PANTHER" id="PTHR35279">
    <property type="match status" value="1"/>
</dbReference>
<evidence type="ECO:0000313" key="1">
    <source>
        <dbReference type="EMBL" id="VFJ94467.1"/>
    </source>
</evidence>
<dbReference type="Gene3D" id="2.115.10.20">
    <property type="entry name" value="Glycosyl hydrolase domain, family 43"/>
    <property type="match status" value="1"/>
</dbReference>
<evidence type="ECO:0008006" key="2">
    <source>
        <dbReference type="Google" id="ProtNLM"/>
    </source>
</evidence>
<gene>
    <name evidence="1" type="ORF">BECKLFY1418A_GA0070994_104023</name>
</gene>
<name>A0A450UPK5_9GAMM</name>
<dbReference type="SUPFAM" id="SSF75005">
    <property type="entry name" value="Arabinanase/levansucrase/invertase"/>
    <property type="match status" value="1"/>
</dbReference>
<dbReference type="AlphaFoldDB" id="A0A450UPK5"/>
<accession>A0A450UPK5</accession>
<dbReference type="EMBL" id="CAADFH010000040">
    <property type="protein sequence ID" value="VFJ94467.1"/>
    <property type="molecule type" value="Genomic_DNA"/>
</dbReference>
<proteinExistence type="predicted"/>
<dbReference type="PANTHER" id="PTHR35279:SF1">
    <property type="entry name" value="ARABINANASE_LEVANSUCRASE_INVERTASE"/>
    <property type="match status" value="1"/>
</dbReference>
<protein>
    <recommendedName>
        <fullName evidence="2">Glycosyl hydrolases family 43</fullName>
    </recommendedName>
</protein>
<organism evidence="1">
    <name type="scientific">Candidatus Kentrum sp. LFY</name>
    <dbReference type="NCBI Taxonomy" id="2126342"/>
    <lineage>
        <taxon>Bacteria</taxon>
        <taxon>Pseudomonadati</taxon>
        <taxon>Pseudomonadota</taxon>
        <taxon>Gammaproteobacteria</taxon>
        <taxon>Candidatus Kentrum</taxon>
    </lineage>
</organism>
<dbReference type="InterPro" id="IPR023296">
    <property type="entry name" value="Glyco_hydro_beta-prop_sf"/>
</dbReference>
<sequence length="320" mass="36548">MVILPKWKKKGLIYVRNSGDFFKSHTTRPIPFLRRDGVLRLYISSRCADDMMHPTYIDIDPENPSEILGVCEYPLLDIGTHGLFDDSGIVLCSILKTSKGDYIYYVGWKRRRYGIPFETSIGVARIIEDGNRLEKLYLGPILAQDILHPYLVAGPFVVKDRTGAFRMWYCSGTEWKQRDHGFEPIYTVYHALSEDGIRWMRKPVDALVHYKYNGEVITAPWVVRTTTSYLMYYSFRGSENKETKNYTIGVAISSDGILWSRSDSDAGLGKSSTGWDSEMICYPSIFNYGDKTYLFYSGNAVGKDGIGYAVADKKLDIIDW</sequence>